<reference evidence="2 3" key="1">
    <citation type="journal article" date="2014" name="FEMS Microbiol. Ecol.">
        <title>Sphaerotilus natans encrusted with nanoball-shaped Fe(III) oxide minerals formed by nitrate-reducing mixotrophic Fe(II) oxidation.</title>
        <authorList>
            <person name="Park S."/>
            <person name="Kim D.H."/>
            <person name="Lee J.H."/>
            <person name="Hur H.G."/>
        </authorList>
    </citation>
    <scope>NUCLEOTIDE SEQUENCE [LARGE SCALE GENOMIC DNA]</scope>
    <source>
        <strain evidence="2 3">DSM 6575</strain>
    </source>
</reference>
<sequence>MLTCFRSGSIIRDSSGLRACLAVRGAIWFRPKRRTSMETSGGCDGPKTDRERWPSGAVSAG</sequence>
<evidence type="ECO:0000313" key="2">
    <source>
        <dbReference type="EMBL" id="KDB50760.1"/>
    </source>
</evidence>
<gene>
    <name evidence="2" type="ORF">X805_36680</name>
</gene>
<organism evidence="2 3">
    <name type="scientific">Sphaerotilus natans subsp. natans DSM 6575</name>
    <dbReference type="NCBI Taxonomy" id="1286631"/>
    <lineage>
        <taxon>Bacteria</taxon>
        <taxon>Pseudomonadati</taxon>
        <taxon>Pseudomonadota</taxon>
        <taxon>Betaproteobacteria</taxon>
        <taxon>Burkholderiales</taxon>
        <taxon>Sphaerotilaceae</taxon>
        <taxon>Sphaerotilus</taxon>
    </lineage>
</organism>
<comment type="caution">
    <text evidence="2">The sequence shown here is derived from an EMBL/GenBank/DDBJ whole genome shotgun (WGS) entry which is preliminary data.</text>
</comment>
<name>A0A059KHA8_9BURK</name>
<accession>A0A059KHA8</accession>
<proteinExistence type="predicted"/>
<evidence type="ECO:0000313" key="3">
    <source>
        <dbReference type="Proteomes" id="UP000026714"/>
    </source>
</evidence>
<dbReference type="EMBL" id="AZRA01000117">
    <property type="protein sequence ID" value="KDB50760.1"/>
    <property type="molecule type" value="Genomic_DNA"/>
</dbReference>
<keyword evidence="3" id="KW-1185">Reference proteome</keyword>
<evidence type="ECO:0000256" key="1">
    <source>
        <dbReference type="SAM" id="MobiDB-lite"/>
    </source>
</evidence>
<dbReference type="Proteomes" id="UP000026714">
    <property type="component" value="Unassembled WGS sequence"/>
</dbReference>
<dbReference type="AlphaFoldDB" id="A0A059KHA8"/>
<feature type="region of interest" description="Disordered" evidence="1">
    <location>
        <begin position="35"/>
        <end position="61"/>
    </location>
</feature>
<protein>
    <submittedName>
        <fullName evidence="2">Uncharacterized protein</fullName>
    </submittedName>
</protein>